<accession>A0A832M534</accession>
<reference evidence="3" key="1">
    <citation type="journal article" date="2020" name="mSystems">
        <title>Genome- and Community-Level Interaction Insights into Carbon Utilization and Element Cycling Functions of Hydrothermarchaeota in Hydrothermal Sediment.</title>
        <authorList>
            <person name="Zhou Z."/>
            <person name="Liu Y."/>
            <person name="Xu W."/>
            <person name="Pan J."/>
            <person name="Luo Z.H."/>
            <person name="Li M."/>
        </authorList>
    </citation>
    <scope>NUCLEOTIDE SEQUENCE [LARGE SCALE GENOMIC DNA]</scope>
    <source>
        <strain evidence="3">SpSt-402</strain>
    </source>
</reference>
<dbReference type="InterPro" id="IPR036188">
    <property type="entry name" value="FAD/NAD-bd_sf"/>
</dbReference>
<dbReference type="PANTHER" id="PTHR13847">
    <property type="entry name" value="SARCOSINE DEHYDROGENASE-RELATED"/>
    <property type="match status" value="1"/>
</dbReference>
<dbReference type="GO" id="GO:0005737">
    <property type="term" value="C:cytoplasm"/>
    <property type="evidence" value="ECO:0007669"/>
    <property type="project" value="TreeGrafter"/>
</dbReference>
<dbReference type="Gene3D" id="3.30.9.10">
    <property type="entry name" value="D-Amino Acid Oxidase, subunit A, domain 2"/>
    <property type="match status" value="1"/>
</dbReference>
<dbReference type="Pfam" id="PF01266">
    <property type="entry name" value="DAO"/>
    <property type="match status" value="1"/>
</dbReference>
<dbReference type="Gene3D" id="3.50.50.60">
    <property type="entry name" value="FAD/NAD(P)-binding domain"/>
    <property type="match status" value="1"/>
</dbReference>
<dbReference type="PANTHER" id="PTHR13847:SF287">
    <property type="entry name" value="FAD-DEPENDENT OXIDOREDUCTASE DOMAIN-CONTAINING PROTEIN 1"/>
    <property type="match status" value="1"/>
</dbReference>
<dbReference type="EMBL" id="DSRD01000752">
    <property type="protein sequence ID" value="HGW95008.1"/>
    <property type="molecule type" value="Genomic_DNA"/>
</dbReference>
<sequence>MGSVDWIVVGGGITGSALAYELAKQGVSVLLLERHARLQGGTRFGYGGVAYWSGTTDLTRQLCREGVERLRGLSEELGTNIEFRELDLVLTISAESDAQAIAHSYAHFAITPQLVDVKTACELEPLLNPVELAGALTVKHGHVHLGKMTSAYRNAFVRLGGRVHIGEVTTLLRDRFHSRRIVGVACGDEAFHASNVVICAGAMGRALLKASGISVPLYFTHAELIETPPVELTLRSLVMPAETKRFELEAEASKAETDHLWDEPGHEPTPPILDAGAIQFLDGSLRIGQVSRTLTDPNAPIDTTLSEQTMRNKIAAVIPAFKKVPGTWHRCLVSFSRDRLPLIGAIPNLEGIHLFSGFSNPLAITPSLAQRFAKATVHQPDELLEQVSPTRFA</sequence>
<comment type="caution">
    <text evidence="3">The sequence shown here is derived from an EMBL/GenBank/DDBJ whole genome shotgun (WGS) entry which is preliminary data.</text>
</comment>
<evidence type="ECO:0000259" key="2">
    <source>
        <dbReference type="Pfam" id="PF01266"/>
    </source>
</evidence>
<evidence type="ECO:0000313" key="3">
    <source>
        <dbReference type="EMBL" id="HGW95008.1"/>
    </source>
</evidence>
<keyword evidence="1" id="KW-0560">Oxidoreductase</keyword>
<proteinExistence type="predicted"/>
<dbReference type="GO" id="GO:0016491">
    <property type="term" value="F:oxidoreductase activity"/>
    <property type="evidence" value="ECO:0007669"/>
    <property type="project" value="UniProtKB-KW"/>
</dbReference>
<protein>
    <submittedName>
        <fullName evidence="3">FAD-binding oxidoreductase</fullName>
    </submittedName>
</protein>
<feature type="domain" description="FAD dependent oxidoreductase" evidence="2">
    <location>
        <begin position="5"/>
        <end position="373"/>
    </location>
</feature>
<organism evidence="3">
    <name type="scientific">Oscillatoriales cyanobacterium SpSt-402</name>
    <dbReference type="NCBI Taxonomy" id="2282168"/>
    <lineage>
        <taxon>Bacteria</taxon>
        <taxon>Bacillati</taxon>
        <taxon>Cyanobacteriota</taxon>
        <taxon>Cyanophyceae</taxon>
        <taxon>Oscillatoriophycideae</taxon>
        <taxon>Oscillatoriales</taxon>
    </lineage>
</organism>
<evidence type="ECO:0000256" key="1">
    <source>
        <dbReference type="ARBA" id="ARBA00023002"/>
    </source>
</evidence>
<gene>
    <name evidence="3" type="ORF">ENR47_12105</name>
</gene>
<dbReference type="SUPFAM" id="SSF51905">
    <property type="entry name" value="FAD/NAD(P)-binding domain"/>
    <property type="match status" value="1"/>
</dbReference>
<dbReference type="InterPro" id="IPR006076">
    <property type="entry name" value="FAD-dep_OxRdtase"/>
</dbReference>
<name>A0A832M534_9CYAN</name>
<dbReference type="AlphaFoldDB" id="A0A832M534"/>